<organism evidence="1 2">
    <name type="scientific">Toxocara canis</name>
    <name type="common">Canine roundworm</name>
    <dbReference type="NCBI Taxonomy" id="6265"/>
    <lineage>
        <taxon>Eukaryota</taxon>
        <taxon>Metazoa</taxon>
        <taxon>Ecdysozoa</taxon>
        <taxon>Nematoda</taxon>
        <taxon>Chromadorea</taxon>
        <taxon>Rhabditida</taxon>
        <taxon>Spirurina</taxon>
        <taxon>Ascaridomorpha</taxon>
        <taxon>Ascaridoidea</taxon>
        <taxon>Toxocaridae</taxon>
        <taxon>Toxocara</taxon>
    </lineage>
</organism>
<dbReference type="AlphaFoldDB" id="A0A0B2V0Y5"/>
<sequence>MSGDLENERSGLVALADSLKWVDSTEEPQNVIMALLREVNSCRDSRQSVLSITSLSERLGCSASLVRRSIYSLLRIRQTVCISQADWKELSDSLQKLGLSVPLCDAIVEYIESIQERPTFEISMARPSQYPPLVSSSARTEINIGTMALRYSPGVLVRFCFVIGDTEKIILFDAATLQRCCQQIQNALSSALKLCLIAKK</sequence>
<dbReference type="Proteomes" id="UP000031036">
    <property type="component" value="Unassembled WGS sequence"/>
</dbReference>
<evidence type="ECO:0000313" key="2">
    <source>
        <dbReference type="Proteomes" id="UP000031036"/>
    </source>
</evidence>
<dbReference type="OrthoDB" id="10613931at2759"/>
<reference evidence="1 2" key="1">
    <citation type="submission" date="2014-11" db="EMBL/GenBank/DDBJ databases">
        <title>Genetic blueprint of the zoonotic pathogen Toxocara canis.</title>
        <authorList>
            <person name="Zhu X.-Q."/>
            <person name="Korhonen P.K."/>
            <person name="Cai H."/>
            <person name="Young N.D."/>
            <person name="Nejsum P."/>
            <person name="von Samson-Himmelstjerna G."/>
            <person name="Boag P.R."/>
            <person name="Tan P."/>
            <person name="Li Q."/>
            <person name="Min J."/>
            <person name="Yang Y."/>
            <person name="Wang X."/>
            <person name="Fang X."/>
            <person name="Hall R.S."/>
            <person name="Hofmann A."/>
            <person name="Sternberg P.W."/>
            <person name="Jex A.R."/>
            <person name="Gasser R.B."/>
        </authorList>
    </citation>
    <scope>NUCLEOTIDE SEQUENCE [LARGE SCALE GENOMIC DNA]</scope>
    <source>
        <strain evidence="1">PN_DK_2014</strain>
    </source>
</reference>
<gene>
    <name evidence="1" type="ORF">Tcan_04022</name>
</gene>
<accession>A0A0B2V0Y5</accession>
<name>A0A0B2V0Y5_TOXCA</name>
<keyword evidence="2" id="KW-1185">Reference proteome</keyword>
<dbReference type="EMBL" id="JPKZ01002780">
    <property type="protein sequence ID" value="KHN75159.1"/>
    <property type="molecule type" value="Genomic_DNA"/>
</dbReference>
<comment type="caution">
    <text evidence="1">The sequence shown here is derived from an EMBL/GenBank/DDBJ whole genome shotgun (WGS) entry which is preliminary data.</text>
</comment>
<evidence type="ECO:0000313" key="1">
    <source>
        <dbReference type="EMBL" id="KHN75159.1"/>
    </source>
</evidence>
<protein>
    <submittedName>
        <fullName evidence="1">Uncharacterized protein</fullName>
    </submittedName>
</protein>
<proteinExistence type="predicted"/>